<evidence type="ECO:0000313" key="4">
    <source>
        <dbReference type="Proteomes" id="UP000051326"/>
    </source>
</evidence>
<feature type="domain" description="SET" evidence="1">
    <location>
        <begin position="15"/>
        <end position="113"/>
    </location>
</feature>
<accession>A0A0P1HC93</accession>
<evidence type="ECO:0000259" key="1">
    <source>
        <dbReference type="Pfam" id="PF00856"/>
    </source>
</evidence>
<gene>
    <name evidence="3" type="ORF">K3718_07485</name>
    <name evidence="2" type="ORF">PHA8399_03221</name>
</gene>
<dbReference type="SUPFAM" id="SSF82199">
    <property type="entry name" value="SET domain"/>
    <property type="match status" value="1"/>
</dbReference>
<evidence type="ECO:0000313" key="2">
    <source>
        <dbReference type="EMBL" id="CUI01080.1"/>
    </source>
</evidence>
<dbReference type="STRING" id="1396826.PHA8399_03221"/>
<dbReference type="EMBL" id="CP081051">
    <property type="protein sequence ID" value="UWQ42922.1"/>
    <property type="molecule type" value="Genomic_DNA"/>
</dbReference>
<name>A0A0P1HC93_9RHOB</name>
<dbReference type="Pfam" id="PF00856">
    <property type="entry name" value="SET"/>
    <property type="match status" value="1"/>
</dbReference>
<proteinExistence type="predicted"/>
<reference evidence="3" key="2">
    <citation type="submission" date="2021-08" db="EMBL/GenBank/DDBJ databases">
        <authorList>
            <person name="Nwanade C."/>
            <person name="Wang M."/>
            <person name="Masoudi A."/>
            <person name="Yu Z."/>
            <person name="Liu J."/>
        </authorList>
    </citation>
    <scope>NUCLEOTIDE SEQUENCE</scope>
    <source>
        <strain evidence="3">S166</strain>
    </source>
</reference>
<dbReference type="Proteomes" id="UP000051326">
    <property type="component" value="Unassembled WGS sequence"/>
</dbReference>
<evidence type="ECO:0000313" key="3">
    <source>
        <dbReference type="EMBL" id="UWQ42922.1"/>
    </source>
</evidence>
<sequence>MMMVRCYLAPSAIEGLGVFCHDNITKGDIVWRYDRMLDTTFPESKLDNVEPHMKEFLERYCFPDPCRPGYLILQCDEGRFLNHSMYPNLDFSDGVWGRALANVPAGTELTFDYADFLTGEIRMQPPRHHVHMLPMAAE</sequence>
<dbReference type="RefSeq" id="WP_058287098.1">
    <property type="nucleotide sequence ID" value="NZ_CP081051.1"/>
</dbReference>
<reference evidence="2 4" key="1">
    <citation type="submission" date="2015-09" db="EMBL/GenBank/DDBJ databases">
        <authorList>
            <consortium name="Swine Surveillance"/>
        </authorList>
    </citation>
    <scope>NUCLEOTIDE SEQUENCE [LARGE SCALE GENOMIC DNA]</scope>
    <source>
        <strain evidence="2 4">CECT 8399</strain>
    </source>
</reference>
<organism evidence="2 4">
    <name type="scientific">Leisingera aquaemixtae</name>
    <dbReference type="NCBI Taxonomy" id="1396826"/>
    <lineage>
        <taxon>Bacteria</taxon>
        <taxon>Pseudomonadati</taxon>
        <taxon>Pseudomonadota</taxon>
        <taxon>Alphaproteobacteria</taxon>
        <taxon>Rhodobacterales</taxon>
        <taxon>Roseobacteraceae</taxon>
        <taxon>Leisingera</taxon>
    </lineage>
</organism>
<evidence type="ECO:0000313" key="5">
    <source>
        <dbReference type="Proteomes" id="UP001058514"/>
    </source>
</evidence>
<dbReference type="InterPro" id="IPR046341">
    <property type="entry name" value="SET_dom_sf"/>
</dbReference>
<dbReference type="Gene3D" id="2.170.270.10">
    <property type="entry name" value="SET domain"/>
    <property type="match status" value="1"/>
</dbReference>
<dbReference type="EMBL" id="CYSR01000030">
    <property type="protein sequence ID" value="CUI01080.1"/>
    <property type="molecule type" value="Genomic_DNA"/>
</dbReference>
<dbReference type="AlphaFoldDB" id="A0A0P1HC93"/>
<dbReference type="Proteomes" id="UP001058514">
    <property type="component" value="Chromosome"/>
</dbReference>
<keyword evidence="5" id="KW-1185">Reference proteome</keyword>
<protein>
    <submittedName>
        <fullName evidence="2">SET domain protein</fullName>
    </submittedName>
    <submittedName>
        <fullName evidence="3">SET domain-containing protein</fullName>
    </submittedName>
</protein>
<dbReference type="InterPro" id="IPR001214">
    <property type="entry name" value="SET_dom"/>
</dbReference>